<evidence type="ECO:0000256" key="13">
    <source>
        <dbReference type="SAM" id="SignalP"/>
    </source>
</evidence>
<evidence type="ECO:0000256" key="11">
    <source>
        <dbReference type="RuleBase" id="RU000461"/>
    </source>
</evidence>
<reference evidence="14 15" key="1">
    <citation type="journal article" date="2019" name="Nat. Plants">
        <title>Stout camphor tree genome fills gaps in understanding of flowering plant genome evolution.</title>
        <authorList>
            <person name="Chaw S.M."/>
            <person name="Liu Y.C."/>
            <person name="Wu Y.W."/>
            <person name="Wang H.Y."/>
            <person name="Lin C.I."/>
            <person name="Wu C.S."/>
            <person name="Ke H.M."/>
            <person name="Chang L.Y."/>
            <person name="Hsu C.Y."/>
            <person name="Yang H.T."/>
            <person name="Sudianto E."/>
            <person name="Hsu M.H."/>
            <person name="Wu K.P."/>
            <person name="Wang L.N."/>
            <person name="Leebens-Mack J.H."/>
            <person name="Tsai I.J."/>
        </authorList>
    </citation>
    <scope>NUCLEOTIDE SEQUENCE [LARGE SCALE GENOMIC DNA]</scope>
    <source>
        <strain evidence="15">cv. Chaw 1501</strain>
        <tissue evidence="14">Young leaves</tissue>
    </source>
</reference>
<dbReference type="FunFam" id="1.10.630.10:FF:000012">
    <property type="entry name" value="Cytochrome P450 family protein"/>
    <property type="match status" value="1"/>
</dbReference>
<keyword evidence="15" id="KW-1185">Reference proteome</keyword>
<dbReference type="PRINTS" id="PR00463">
    <property type="entry name" value="EP450I"/>
</dbReference>
<comment type="caution">
    <text evidence="14">The sequence shown here is derived from an EMBL/GenBank/DDBJ whole genome shotgun (WGS) entry which is preliminary data.</text>
</comment>
<dbReference type="OrthoDB" id="1055148at2759"/>
<feature type="binding site" description="axial binding residue" evidence="10">
    <location>
        <position position="455"/>
    </location>
    <ligand>
        <name>heme</name>
        <dbReference type="ChEBI" id="CHEBI:30413"/>
    </ligand>
    <ligandPart>
        <name>Fe</name>
        <dbReference type="ChEBI" id="CHEBI:18248"/>
    </ligandPart>
</feature>
<keyword evidence="5" id="KW-1133">Transmembrane helix</keyword>
<dbReference type="PRINTS" id="PR00385">
    <property type="entry name" value="P450"/>
</dbReference>
<dbReference type="InterPro" id="IPR001128">
    <property type="entry name" value="Cyt_P450"/>
</dbReference>
<dbReference type="SUPFAM" id="SSF48264">
    <property type="entry name" value="Cytochrome P450"/>
    <property type="match status" value="1"/>
</dbReference>
<keyword evidence="3" id="KW-0812">Transmembrane</keyword>
<dbReference type="STRING" id="337451.A0A3S3P731"/>
<dbReference type="GO" id="GO:0020037">
    <property type="term" value="F:heme binding"/>
    <property type="evidence" value="ECO:0007669"/>
    <property type="project" value="InterPro"/>
</dbReference>
<evidence type="ECO:0000256" key="7">
    <source>
        <dbReference type="ARBA" id="ARBA00023004"/>
    </source>
</evidence>
<evidence type="ECO:0000256" key="2">
    <source>
        <dbReference type="ARBA" id="ARBA00022617"/>
    </source>
</evidence>
<comment type="cofactor">
    <cofactor evidence="10">
        <name>heme</name>
        <dbReference type="ChEBI" id="CHEBI:30413"/>
    </cofactor>
</comment>
<dbReference type="PANTHER" id="PTHR24298:SF800">
    <property type="entry name" value="CYTOCHROME P450 89A2-RELATED"/>
    <property type="match status" value="1"/>
</dbReference>
<dbReference type="EMBL" id="QPKB01000005">
    <property type="protein sequence ID" value="RWR84535.1"/>
    <property type="molecule type" value="Genomic_DNA"/>
</dbReference>
<dbReference type="InterPro" id="IPR002401">
    <property type="entry name" value="Cyt_P450_E_grp-I"/>
</dbReference>
<keyword evidence="2 10" id="KW-0349">Heme</keyword>
<keyword evidence="6 11" id="KW-0560">Oxidoreductase</keyword>
<dbReference type="Proteomes" id="UP000283530">
    <property type="component" value="Unassembled WGS sequence"/>
</dbReference>
<keyword evidence="4 10" id="KW-0479">Metal-binding</keyword>
<dbReference type="InterPro" id="IPR051103">
    <property type="entry name" value="Plant_metabolite_P450s"/>
</dbReference>
<feature type="signal peptide" evidence="13">
    <location>
        <begin position="1"/>
        <end position="17"/>
    </location>
</feature>
<comment type="subcellular location">
    <subcellularLocation>
        <location evidence="1">Membrane</location>
        <topology evidence="1">Single-pass membrane protein</topology>
    </subcellularLocation>
</comment>
<organism evidence="14 15">
    <name type="scientific">Cinnamomum micranthum f. kanehirae</name>
    <dbReference type="NCBI Taxonomy" id="337451"/>
    <lineage>
        <taxon>Eukaryota</taxon>
        <taxon>Viridiplantae</taxon>
        <taxon>Streptophyta</taxon>
        <taxon>Embryophyta</taxon>
        <taxon>Tracheophyta</taxon>
        <taxon>Spermatophyta</taxon>
        <taxon>Magnoliopsida</taxon>
        <taxon>Magnoliidae</taxon>
        <taxon>Laurales</taxon>
        <taxon>Lauraceae</taxon>
        <taxon>Cinnamomum</taxon>
    </lineage>
</organism>
<evidence type="ECO:0000256" key="10">
    <source>
        <dbReference type="PIRSR" id="PIRSR602401-1"/>
    </source>
</evidence>
<evidence type="ECO:0000256" key="6">
    <source>
        <dbReference type="ARBA" id="ARBA00023002"/>
    </source>
</evidence>
<dbReference type="GO" id="GO:0016020">
    <property type="term" value="C:membrane"/>
    <property type="evidence" value="ECO:0007669"/>
    <property type="project" value="UniProtKB-SubCell"/>
</dbReference>
<evidence type="ECO:0000313" key="14">
    <source>
        <dbReference type="EMBL" id="RWR84535.1"/>
    </source>
</evidence>
<evidence type="ECO:0000256" key="5">
    <source>
        <dbReference type="ARBA" id="ARBA00022989"/>
    </source>
</evidence>
<dbReference type="Pfam" id="PF00067">
    <property type="entry name" value="p450"/>
    <property type="match status" value="1"/>
</dbReference>
<feature type="chain" id="PRO_5018530327" evidence="13">
    <location>
        <begin position="18"/>
        <end position="644"/>
    </location>
</feature>
<evidence type="ECO:0000256" key="4">
    <source>
        <dbReference type="ARBA" id="ARBA00022723"/>
    </source>
</evidence>
<dbReference type="InterPro" id="IPR036396">
    <property type="entry name" value="Cyt_P450_sf"/>
</dbReference>
<keyword evidence="7 10" id="KW-0408">Iron</keyword>
<accession>A0A3S3P731</accession>
<keyword evidence="13" id="KW-0732">Signal</keyword>
<evidence type="ECO:0000256" key="1">
    <source>
        <dbReference type="ARBA" id="ARBA00004167"/>
    </source>
</evidence>
<dbReference type="Gene3D" id="1.10.630.10">
    <property type="entry name" value="Cytochrome P450"/>
    <property type="match status" value="1"/>
</dbReference>
<evidence type="ECO:0000256" key="8">
    <source>
        <dbReference type="ARBA" id="ARBA00023033"/>
    </source>
</evidence>
<feature type="region of interest" description="Disordered" evidence="12">
    <location>
        <begin position="553"/>
        <end position="573"/>
    </location>
</feature>
<keyword evidence="9" id="KW-0472">Membrane</keyword>
<evidence type="ECO:0000256" key="12">
    <source>
        <dbReference type="SAM" id="MobiDB-lite"/>
    </source>
</evidence>
<dbReference type="GO" id="GO:0016709">
    <property type="term" value="F:oxidoreductase activity, acting on paired donors, with incorporation or reduction of molecular oxygen, NAD(P)H as one donor, and incorporation of one atom of oxygen"/>
    <property type="evidence" value="ECO:0007669"/>
    <property type="project" value="TreeGrafter"/>
</dbReference>
<dbReference type="PROSITE" id="PS00086">
    <property type="entry name" value="CYTOCHROME_P450"/>
    <property type="match status" value="1"/>
</dbReference>
<name>A0A3S3P731_9MAGN</name>
<evidence type="ECO:0000313" key="15">
    <source>
        <dbReference type="Proteomes" id="UP000283530"/>
    </source>
</evidence>
<keyword evidence="8 11" id="KW-0503">Monooxygenase</keyword>
<dbReference type="AlphaFoldDB" id="A0A3S3P731"/>
<sequence>MELWFLIFIFSFSLCLAVALNQLLTTTNNTNKKKRQLPPGPPTVPILGNLLWLTNTFSNIESVLSQLRLKYGPIISIRVGSHTLVFISDASLAHKALVQNGSTFSDRPPALAAGLILSKNQNNISSANYGPLWRLLRRNLMSEILHPSRIKSYSQGRKWVLDHLIEKLKENANSGESVCIIKNFEHSMFRLLLLMCFGQKFDENTVKKIETAHKRMLVSIMKSNFYPFLPKIGKIIFRKRWNDLVRMRREQAEILVPFIRACEDRNQGHEDVNKTFVFCYVDSLLGLELLEEGGRKLTEGEMVSLCSEFLTAGIESTSTSFQWIMANLVKNQDLQQKLVEEIVRVVGKEAEEVGEEDLNRLIYLKAVILEGLRRHPPGHFVLPHAVSEEVTFEGYVIPKDTIVNFTVADIGMDEKVWEEPMAFRPERFLDCGENVDITGSREIKMMPFGAGRRMCPGLNLAMLHLEYFVANMMREFEWKTVEGEEVDLTEKQEVTVVMKKPLKVKITQRRRNRQAEAGIDMMFSKRISNREEGSVTIPTSGAKLLCPSSLEPEKGIAGKQRQGNPDHCNETDLGSWDRTVVEKKTEAVPPQPELIATTAFRCPSLASEKGRRRSPVAESLFCSKEHKPSRRRECPLRQPDLVVV</sequence>
<protein>
    <submittedName>
        <fullName evidence="14">Cytochrome P450 89A2</fullName>
    </submittedName>
</protein>
<dbReference type="GO" id="GO:0005506">
    <property type="term" value="F:iron ion binding"/>
    <property type="evidence" value="ECO:0007669"/>
    <property type="project" value="InterPro"/>
</dbReference>
<dbReference type="CDD" id="cd11075">
    <property type="entry name" value="CYP77_89"/>
    <property type="match status" value="1"/>
</dbReference>
<evidence type="ECO:0000256" key="3">
    <source>
        <dbReference type="ARBA" id="ARBA00022692"/>
    </source>
</evidence>
<proteinExistence type="inferred from homology"/>
<gene>
    <name evidence="14" type="ORF">CKAN_01335300</name>
</gene>
<evidence type="ECO:0000256" key="9">
    <source>
        <dbReference type="ARBA" id="ARBA00023136"/>
    </source>
</evidence>
<dbReference type="InterPro" id="IPR017972">
    <property type="entry name" value="Cyt_P450_CS"/>
</dbReference>
<dbReference type="PANTHER" id="PTHR24298">
    <property type="entry name" value="FLAVONOID 3'-MONOOXYGENASE-RELATED"/>
    <property type="match status" value="1"/>
</dbReference>
<comment type="similarity">
    <text evidence="11">Belongs to the cytochrome P450 family.</text>
</comment>